<feature type="domain" description="Tyrosine-protein phosphatase" evidence="6">
    <location>
        <begin position="68"/>
        <end position="208"/>
    </location>
</feature>
<evidence type="ECO:0000259" key="7">
    <source>
        <dbReference type="PROSITE" id="PS50056"/>
    </source>
</evidence>
<reference evidence="8" key="1">
    <citation type="submission" date="2019-08" db="EMBL/GenBank/DDBJ databases">
        <title>The improved chromosome-level genome for the pearl oyster Pinctada fucata martensii using PacBio sequencing and Hi-C.</title>
        <authorList>
            <person name="Zheng Z."/>
        </authorList>
    </citation>
    <scope>NUCLEOTIDE SEQUENCE</scope>
    <source>
        <strain evidence="8">ZZ-2019</strain>
        <tissue evidence="8">Adductor muscle</tissue>
    </source>
</reference>
<evidence type="ECO:0000256" key="2">
    <source>
        <dbReference type="ARBA" id="ARBA00013081"/>
    </source>
</evidence>
<dbReference type="InterPro" id="IPR029021">
    <property type="entry name" value="Prot-tyrosine_phosphatase-like"/>
</dbReference>
<dbReference type="Pfam" id="PF00782">
    <property type="entry name" value="DSPc"/>
    <property type="match status" value="1"/>
</dbReference>
<dbReference type="PROSITE" id="PS00383">
    <property type="entry name" value="TYR_PHOSPHATASE_1"/>
    <property type="match status" value="1"/>
</dbReference>
<dbReference type="InterPro" id="IPR016130">
    <property type="entry name" value="Tyr_Pase_AS"/>
</dbReference>
<dbReference type="InterPro" id="IPR000340">
    <property type="entry name" value="Dual-sp_phosphatase_cat-dom"/>
</dbReference>
<dbReference type="GO" id="GO:0008579">
    <property type="term" value="F:JUN kinase phosphatase activity"/>
    <property type="evidence" value="ECO:0007669"/>
    <property type="project" value="TreeGrafter"/>
</dbReference>
<proteinExistence type="inferred from homology"/>
<evidence type="ECO:0000313" key="8">
    <source>
        <dbReference type="EMBL" id="KAK3101195.1"/>
    </source>
</evidence>
<dbReference type="Proteomes" id="UP001186944">
    <property type="component" value="Unassembled WGS sequence"/>
</dbReference>
<dbReference type="EMBL" id="VSWD01000005">
    <property type="protein sequence ID" value="KAK3101195.1"/>
    <property type="molecule type" value="Genomic_DNA"/>
</dbReference>
<accession>A0AA88YK84</accession>
<dbReference type="GO" id="GO:0005737">
    <property type="term" value="C:cytoplasm"/>
    <property type="evidence" value="ECO:0007669"/>
    <property type="project" value="TreeGrafter"/>
</dbReference>
<dbReference type="PANTHER" id="PTHR46377:SF1">
    <property type="entry name" value="DUAL SPECIFICITY PROTEIN PHOSPHATASE 19"/>
    <property type="match status" value="1"/>
</dbReference>
<keyword evidence="4" id="KW-0904">Protein phosphatase</keyword>
<comment type="catalytic activity">
    <reaction evidence="5">
        <text>O-phospho-L-threonyl-[protein] + H2O = L-threonyl-[protein] + phosphate</text>
        <dbReference type="Rhea" id="RHEA:47004"/>
        <dbReference type="Rhea" id="RHEA-COMP:11060"/>
        <dbReference type="Rhea" id="RHEA-COMP:11605"/>
        <dbReference type="ChEBI" id="CHEBI:15377"/>
        <dbReference type="ChEBI" id="CHEBI:30013"/>
        <dbReference type="ChEBI" id="CHEBI:43474"/>
        <dbReference type="ChEBI" id="CHEBI:61977"/>
        <dbReference type="EC" id="3.1.3.16"/>
    </reaction>
</comment>
<protein>
    <recommendedName>
        <fullName evidence="2">protein-serine/threonine phosphatase</fullName>
        <ecNumber evidence="2">3.1.3.16</ecNumber>
    </recommendedName>
</protein>
<evidence type="ECO:0000313" key="9">
    <source>
        <dbReference type="Proteomes" id="UP001186944"/>
    </source>
</evidence>
<evidence type="ECO:0000259" key="6">
    <source>
        <dbReference type="PROSITE" id="PS50054"/>
    </source>
</evidence>
<dbReference type="EC" id="3.1.3.16" evidence="2"/>
<dbReference type="SUPFAM" id="SSF52799">
    <property type="entry name" value="(Phosphotyrosine protein) phosphatases II"/>
    <property type="match status" value="1"/>
</dbReference>
<dbReference type="GO" id="GO:0004722">
    <property type="term" value="F:protein serine/threonine phosphatase activity"/>
    <property type="evidence" value="ECO:0007669"/>
    <property type="project" value="UniProtKB-EC"/>
</dbReference>
<dbReference type="InterPro" id="IPR020422">
    <property type="entry name" value="TYR_PHOSPHATASE_DUAL_dom"/>
</dbReference>
<dbReference type="AlphaFoldDB" id="A0AA88YK84"/>
<name>A0AA88YK84_PINIB</name>
<evidence type="ECO:0000256" key="1">
    <source>
        <dbReference type="ARBA" id="ARBA00009580"/>
    </source>
</evidence>
<dbReference type="InterPro" id="IPR000387">
    <property type="entry name" value="Tyr_Pase_dom"/>
</dbReference>
<dbReference type="FunFam" id="3.90.190.10:FF:000004">
    <property type="entry name" value="Protein phosphatase Slingshot homolog 2"/>
    <property type="match status" value="1"/>
</dbReference>
<sequence>MDPEEDGGLLGALQNFNKSKLRQTTTKVTTTDGRLFVEKRGGDGDFVQNKVDCDPKYGFVVDPNADLQVGEIVPGLILGSQDIAVDESILKKYHVTHILNMATLIKNMFPDRFVYKTIDLLDVPDTNILPHFDEAFKFIEEGRQARCTLVHCNAGISRSSTVVIAYLMRTYGVTLQVAYDHVKSKRSRIRPNAGFQSQLKAYEKELLEKGLIDTTKTLDDNVLG</sequence>
<evidence type="ECO:0000256" key="5">
    <source>
        <dbReference type="ARBA" id="ARBA00048336"/>
    </source>
</evidence>
<dbReference type="Gene3D" id="3.90.190.10">
    <property type="entry name" value="Protein tyrosine phosphatase superfamily"/>
    <property type="match status" value="1"/>
</dbReference>
<comment type="caution">
    <text evidence="8">The sequence shown here is derived from an EMBL/GenBank/DDBJ whole genome shotgun (WGS) entry which is preliminary data.</text>
</comment>
<dbReference type="PANTHER" id="PTHR46377">
    <property type="entry name" value="DUAL SPECIFICITY PROTEIN PHOSPHATASE 19"/>
    <property type="match status" value="1"/>
</dbReference>
<feature type="domain" description="Tyrosine specific protein phosphatases" evidence="7">
    <location>
        <begin position="126"/>
        <end position="186"/>
    </location>
</feature>
<dbReference type="PROSITE" id="PS50056">
    <property type="entry name" value="TYR_PHOSPHATASE_2"/>
    <property type="match status" value="1"/>
</dbReference>
<organism evidence="8 9">
    <name type="scientific">Pinctada imbricata</name>
    <name type="common">Atlantic pearl-oyster</name>
    <name type="synonym">Pinctada martensii</name>
    <dbReference type="NCBI Taxonomy" id="66713"/>
    <lineage>
        <taxon>Eukaryota</taxon>
        <taxon>Metazoa</taxon>
        <taxon>Spiralia</taxon>
        <taxon>Lophotrochozoa</taxon>
        <taxon>Mollusca</taxon>
        <taxon>Bivalvia</taxon>
        <taxon>Autobranchia</taxon>
        <taxon>Pteriomorphia</taxon>
        <taxon>Pterioida</taxon>
        <taxon>Pterioidea</taxon>
        <taxon>Pteriidae</taxon>
        <taxon>Pinctada</taxon>
    </lineage>
</organism>
<dbReference type="PROSITE" id="PS50054">
    <property type="entry name" value="TYR_PHOSPHATASE_DUAL"/>
    <property type="match status" value="1"/>
</dbReference>
<dbReference type="SMART" id="SM00195">
    <property type="entry name" value="DSPc"/>
    <property type="match status" value="1"/>
</dbReference>
<evidence type="ECO:0000256" key="3">
    <source>
        <dbReference type="ARBA" id="ARBA00022801"/>
    </source>
</evidence>
<evidence type="ECO:0000256" key="4">
    <source>
        <dbReference type="ARBA" id="ARBA00022912"/>
    </source>
</evidence>
<gene>
    <name evidence="8" type="ORF">FSP39_001661</name>
</gene>
<comment type="similarity">
    <text evidence="1">Belongs to the protein-tyrosine phosphatase family.</text>
</comment>
<keyword evidence="9" id="KW-1185">Reference proteome</keyword>
<keyword evidence="3" id="KW-0378">Hydrolase</keyword>